<evidence type="ECO:0000313" key="6">
    <source>
        <dbReference type="Proteomes" id="UP000051576"/>
    </source>
</evidence>
<keyword evidence="2 4" id="KW-0819">tRNA processing</keyword>
<dbReference type="Gene3D" id="3.40.50.620">
    <property type="entry name" value="HUPs"/>
    <property type="match status" value="1"/>
</dbReference>
<comment type="function">
    <text evidence="4">Catalyzes the formation of N(4)-acetylcytidine (ac(4)C) at the wobble position of elongator tRNA(Met), using acetate and ATP as substrates. First activates an acetate ion to form acetyladenylate (Ac-AMP) and then transfers the acetyl group to tRNA to form ac(4)C34.</text>
</comment>
<dbReference type="eggNOG" id="COG1323">
    <property type="taxonomic scope" value="Bacteria"/>
</dbReference>
<dbReference type="GO" id="GO:0005737">
    <property type="term" value="C:cytoplasm"/>
    <property type="evidence" value="ECO:0007669"/>
    <property type="project" value="UniProtKB-SubCell"/>
</dbReference>
<feature type="binding site" evidence="4">
    <location>
        <begin position="7"/>
        <end position="20"/>
    </location>
    <ligand>
        <name>ATP</name>
        <dbReference type="ChEBI" id="CHEBI:30616"/>
    </ligand>
</feature>
<dbReference type="NCBIfam" id="TIGR00125">
    <property type="entry name" value="cyt_tran_rel"/>
    <property type="match status" value="1"/>
</dbReference>
<evidence type="ECO:0000256" key="1">
    <source>
        <dbReference type="ARBA" id="ARBA00022598"/>
    </source>
</evidence>
<keyword evidence="4" id="KW-0963">Cytoplasm</keyword>
<dbReference type="AlphaFoldDB" id="A0A0R2CDC9"/>
<proteinExistence type="inferred from homology"/>
<feature type="binding site" evidence="4">
    <location>
        <position position="101"/>
    </location>
    <ligand>
        <name>ATP</name>
        <dbReference type="ChEBI" id="CHEBI:30616"/>
    </ligand>
</feature>
<keyword evidence="4" id="KW-0547">Nucleotide-binding</keyword>
<comment type="similarity">
    <text evidence="4">Belongs to the TmcAL family.</text>
</comment>
<keyword evidence="3 4" id="KW-0694">RNA-binding</keyword>
<dbReference type="PANTHER" id="PTHR37825">
    <property type="entry name" value="TRNA(MET) CYTIDINE ACETATE LIGASE"/>
    <property type="match status" value="1"/>
</dbReference>
<dbReference type="HAMAP" id="MF_01539">
    <property type="entry name" value="TmcAL"/>
    <property type="match status" value="1"/>
</dbReference>
<dbReference type="GO" id="GO:0006400">
    <property type="term" value="P:tRNA modification"/>
    <property type="evidence" value="ECO:0007669"/>
    <property type="project" value="UniProtKB-UniRule"/>
</dbReference>
<feature type="binding site" evidence="4">
    <location>
        <position position="175"/>
    </location>
    <ligand>
        <name>ATP</name>
        <dbReference type="ChEBI" id="CHEBI:30616"/>
    </ligand>
</feature>
<evidence type="ECO:0000256" key="4">
    <source>
        <dbReference type="HAMAP-Rule" id="MF_01539"/>
    </source>
</evidence>
<keyword evidence="4" id="KW-0820">tRNA-binding</keyword>
<dbReference type="PATRIC" id="fig|1133569.4.peg.86"/>
<dbReference type="Proteomes" id="UP000051576">
    <property type="component" value="Unassembled WGS sequence"/>
</dbReference>
<accession>A0A0R2CDC9</accession>
<evidence type="ECO:0000256" key="3">
    <source>
        <dbReference type="ARBA" id="ARBA00022884"/>
    </source>
</evidence>
<comment type="subcellular location">
    <subcellularLocation>
        <location evidence="4">Cytoplasm</location>
    </subcellularLocation>
</comment>
<comment type="caution">
    <text evidence="4">Lacks conserved residue(s) required for the propagation of feature annotation.</text>
</comment>
<dbReference type="Pfam" id="PF05636">
    <property type="entry name" value="HIGH_NTase1"/>
    <property type="match status" value="1"/>
</dbReference>
<dbReference type="RefSeq" id="WP_010579824.1">
    <property type="nucleotide sequence ID" value="NZ_AHYZ01000040.1"/>
</dbReference>
<keyword evidence="4" id="KW-0067">ATP-binding</keyword>
<dbReference type="EC" id="6.3.4.-" evidence="4"/>
<dbReference type="PANTHER" id="PTHR37825:SF1">
    <property type="entry name" value="TRNA(MET) CYTIDINE ACETATE LIGASE"/>
    <property type="match status" value="1"/>
</dbReference>
<comment type="caution">
    <text evidence="5">The sequence shown here is derived from an EMBL/GenBank/DDBJ whole genome shotgun (WGS) entry which is preliminary data.</text>
</comment>
<keyword evidence="6" id="KW-1185">Reference proteome</keyword>
<name>A0A0R2CDC9_9LACO</name>
<dbReference type="InterPro" id="IPR004821">
    <property type="entry name" value="Cyt_trans-like"/>
</dbReference>
<sequence>MTVVGIIAEFNPFHNGHLYLLQQIKKKFPQATIVVVMSGNFLERGEPACIDKWIRTKQAMLAGVDLVVELPVAYCIQPADRFAWGAIKILNELKIDYLCFGAEHAQFDFSQMAQKVAGIHGNFQKFNESYAAAYQRVVTEKVGHPVDQPNDLLGLAYAKACQQLAAKIQLVPIQRVAAAYHDQDLNPRQKIASATAIRKAWQQADQQVSNYLPPGSWRIIEEQKPLTWDDFWPWLRYRIFSSTPLQLKTVYDVAEGLEYRLQQQLLGLPMTASFDDWIKAVKTKRYTYTHLSRVAVSILLQLKQTEVERQFKQPYLRPLGFNARGQQVLHQLKKQTTWPVIVKVGQEEVKKIIEVDYRAGKVYELASHRPQDLKRSPMIIN</sequence>
<organism evidence="5 6">
    <name type="scientific">Liquorilactobacillus vini DSM 20605</name>
    <dbReference type="NCBI Taxonomy" id="1133569"/>
    <lineage>
        <taxon>Bacteria</taxon>
        <taxon>Bacillati</taxon>
        <taxon>Bacillota</taxon>
        <taxon>Bacilli</taxon>
        <taxon>Lactobacillales</taxon>
        <taxon>Lactobacillaceae</taxon>
        <taxon>Liquorilactobacillus</taxon>
    </lineage>
</organism>
<keyword evidence="1 4" id="KW-0436">Ligase</keyword>
<protein>
    <recommendedName>
        <fullName evidence="4">tRNA(Met) cytidine acetate ligase</fullName>
        <ecNumber evidence="4">6.3.4.-</ecNumber>
    </recommendedName>
</protein>
<dbReference type="GO" id="GO:0005524">
    <property type="term" value="F:ATP binding"/>
    <property type="evidence" value="ECO:0007669"/>
    <property type="project" value="UniProtKB-KW"/>
</dbReference>
<gene>
    <name evidence="4" type="primary">tmcAL</name>
    <name evidence="5" type="ORF">FD21_GL000085</name>
</gene>
<dbReference type="GO" id="GO:0000049">
    <property type="term" value="F:tRNA binding"/>
    <property type="evidence" value="ECO:0007669"/>
    <property type="project" value="UniProtKB-KW"/>
</dbReference>
<dbReference type="STRING" id="1133569.FD21_GL000085"/>
<evidence type="ECO:0000313" key="5">
    <source>
        <dbReference type="EMBL" id="KRM89790.1"/>
    </source>
</evidence>
<feature type="binding site" evidence="4">
    <location>
        <position position="150"/>
    </location>
    <ligand>
        <name>ATP</name>
        <dbReference type="ChEBI" id="CHEBI:30616"/>
    </ligand>
</feature>
<dbReference type="NCBIfam" id="NF010191">
    <property type="entry name" value="PRK13670.1"/>
    <property type="match status" value="1"/>
</dbReference>
<dbReference type="OrthoDB" id="9769796at2"/>
<comment type="catalytic activity">
    <reaction evidence="4">
        <text>cytidine(34) in elongator tRNA(Met) + acetate + ATP = N(4)-acetylcytidine(34) in elongator tRNA(Met) + AMP + diphosphate</text>
        <dbReference type="Rhea" id="RHEA:58144"/>
        <dbReference type="Rhea" id="RHEA-COMP:10693"/>
        <dbReference type="Rhea" id="RHEA-COMP:10694"/>
        <dbReference type="ChEBI" id="CHEBI:30089"/>
        <dbReference type="ChEBI" id="CHEBI:30616"/>
        <dbReference type="ChEBI" id="CHEBI:33019"/>
        <dbReference type="ChEBI" id="CHEBI:74900"/>
        <dbReference type="ChEBI" id="CHEBI:82748"/>
        <dbReference type="ChEBI" id="CHEBI:456215"/>
    </reaction>
</comment>
<dbReference type="InterPro" id="IPR008513">
    <property type="entry name" value="tRNA(Met)_cyd_acetate_ligase"/>
</dbReference>
<dbReference type="InterPro" id="IPR014729">
    <property type="entry name" value="Rossmann-like_a/b/a_fold"/>
</dbReference>
<reference evidence="5 6" key="1">
    <citation type="journal article" date="2015" name="Genome Announc.">
        <title>Expanding the biotechnology potential of lactobacilli through comparative genomics of 213 strains and associated genera.</title>
        <authorList>
            <person name="Sun Z."/>
            <person name="Harris H.M."/>
            <person name="McCann A."/>
            <person name="Guo C."/>
            <person name="Argimon S."/>
            <person name="Zhang W."/>
            <person name="Yang X."/>
            <person name="Jeffery I.B."/>
            <person name="Cooney J.C."/>
            <person name="Kagawa T.F."/>
            <person name="Liu W."/>
            <person name="Song Y."/>
            <person name="Salvetti E."/>
            <person name="Wrobel A."/>
            <person name="Rasinkangas P."/>
            <person name="Parkhill J."/>
            <person name="Rea M.C."/>
            <person name="O'Sullivan O."/>
            <person name="Ritari J."/>
            <person name="Douillard F.P."/>
            <person name="Paul Ross R."/>
            <person name="Yang R."/>
            <person name="Briner A.E."/>
            <person name="Felis G.E."/>
            <person name="de Vos W.M."/>
            <person name="Barrangou R."/>
            <person name="Klaenhammer T.R."/>
            <person name="Caufield P.W."/>
            <person name="Cui Y."/>
            <person name="Zhang H."/>
            <person name="O'Toole P.W."/>
        </authorList>
    </citation>
    <scope>NUCLEOTIDE SEQUENCE [LARGE SCALE GENOMIC DNA]</scope>
    <source>
        <strain evidence="5 6">DSM 20605</strain>
    </source>
</reference>
<evidence type="ECO:0000256" key="2">
    <source>
        <dbReference type="ARBA" id="ARBA00022694"/>
    </source>
</evidence>
<dbReference type="GO" id="GO:0016879">
    <property type="term" value="F:ligase activity, forming carbon-nitrogen bonds"/>
    <property type="evidence" value="ECO:0007669"/>
    <property type="project" value="UniProtKB-UniRule"/>
</dbReference>
<dbReference type="SUPFAM" id="SSF52374">
    <property type="entry name" value="Nucleotidylyl transferase"/>
    <property type="match status" value="1"/>
</dbReference>
<dbReference type="EMBL" id="AYYX01000001">
    <property type="protein sequence ID" value="KRM89790.1"/>
    <property type="molecule type" value="Genomic_DNA"/>
</dbReference>